<dbReference type="InterPro" id="IPR008927">
    <property type="entry name" value="6-PGluconate_DH-like_C_sf"/>
</dbReference>
<dbReference type="InterPro" id="IPR013328">
    <property type="entry name" value="6PGD_dom2"/>
</dbReference>
<feature type="domain" description="Ketopantoate reductase N-terminal" evidence="4">
    <location>
        <begin position="8"/>
        <end position="191"/>
    </location>
</feature>
<accession>A0ABR0J0W4</accession>
<gene>
    <name evidence="6" type="ORF">LTR69_009461</name>
</gene>
<evidence type="ECO:0000256" key="3">
    <source>
        <dbReference type="ARBA" id="ARBA00023002"/>
    </source>
</evidence>
<dbReference type="EMBL" id="JAVRRF010000026">
    <property type="protein sequence ID" value="KAK5053503.1"/>
    <property type="molecule type" value="Genomic_DNA"/>
</dbReference>
<dbReference type="InterPro" id="IPR013752">
    <property type="entry name" value="KPA_reductase"/>
</dbReference>
<keyword evidence="3" id="KW-0560">Oxidoreductase</keyword>
<keyword evidence="7" id="KW-1185">Reference proteome</keyword>
<evidence type="ECO:0000259" key="5">
    <source>
        <dbReference type="Pfam" id="PF08546"/>
    </source>
</evidence>
<comment type="similarity">
    <text evidence="1">Belongs to the ketopantoate reductase family.</text>
</comment>
<evidence type="ECO:0000313" key="6">
    <source>
        <dbReference type="EMBL" id="KAK5053503.1"/>
    </source>
</evidence>
<evidence type="ECO:0000256" key="1">
    <source>
        <dbReference type="ARBA" id="ARBA00007870"/>
    </source>
</evidence>
<keyword evidence="2" id="KW-0521">NADP</keyword>
<protein>
    <recommendedName>
        <fullName evidence="8">2-dehydropantoate 2-reductase</fullName>
    </recommendedName>
</protein>
<organism evidence="6 7">
    <name type="scientific">Exophiala sideris</name>
    <dbReference type="NCBI Taxonomy" id="1016849"/>
    <lineage>
        <taxon>Eukaryota</taxon>
        <taxon>Fungi</taxon>
        <taxon>Dikarya</taxon>
        <taxon>Ascomycota</taxon>
        <taxon>Pezizomycotina</taxon>
        <taxon>Eurotiomycetes</taxon>
        <taxon>Chaetothyriomycetidae</taxon>
        <taxon>Chaetothyriales</taxon>
        <taxon>Herpotrichiellaceae</taxon>
        <taxon>Exophiala</taxon>
    </lineage>
</organism>
<dbReference type="NCBIfam" id="TIGR00745">
    <property type="entry name" value="apbA_panE"/>
    <property type="match status" value="1"/>
</dbReference>
<dbReference type="Gene3D" id="1.10.1040.10">
    <property type="entry name" value="N-(1-d-carboxylethyl)-l-norvaline Dehydrogenase, domain 2"/>
    <property type="match status" value="1"/>
</dbReference>
<dbReference type="SUPFAM" id="SSF51735">
    <property type="entry name" value="NAD(P)-binding Rossmann-fold domains"/>
    <property type="match status" value="1"/>
</dbReference>
<sequence length="354" mass="39231">MAEEVSVLLFGLGAIGSFYAFILTQNKRVRLTVVARSNYDAVKKNVGLHRTSPEYKSLITVRASTSRARTMGSMSYIQQRVNMVLFPLTGVTDEVVVVRTPAEAGETYDYVVCAHKAIDQSSIPERLAPAVDEEKTCIVIMQNGVGNEDPFREAFPKCPILSGVVWVGARQDSPGYITHMSAENTQIGLFPNESLETSREHATLDKFASLLRDGGTPVSIEDNIQVQRWEKVVWNVAWNSLTALTMLDTHSWLNSSPDSMPMTRKLMTEVIDVARKCDVPIQYELVDQLINRILAMPPIGSSMQTDCKLGRPMEVDVILGTPVRKGRELGVSIPTLEVLHTLLLAINSRMESHA</sequence>
<dbReference type="PANTHER" id="PTHR21708">
    <property type="entry name" value="PROBABLE 2-DEHYDROPANTOATE 2-REDUCTASE"/>
    <property type="match status" value="1"/>
</dbReference>
<dbReference type="PANTHER" id="PTHR21708:SF40">
    <property type="entry name" value="REDUCTASE FAMILY PROTEIN, PUTATIVE (AFU_ORTHOLOGUE AFUA_2G14497)-RELATED"/>
    <property type="match status" value="1"/>
</dbReference>
<dbReference type="InterPro" id="IPR013332">
    <property type="entry name" value="KPR_N"/>
</dbReference>
<proteinExistence type="inferred from homology"/>
<feature type="domain" description="Ketopantoate reductase C-terminal" evidence="5">
    <location>
        <begin position="223"/>
        <end position="345"/>
    </location>
</feature>
<name>A0ABR0J0W4_9EURO</name>
<dbReference type="InterPro" id="IPR003710">
    <property type="entry name" value="ApbA"/>
</dbReference>
<dbReference type="Pfam" id="PF08546">
    <property type="entry name" value="ApbA_C"/>
    <property type="match status" value="1"/>
</dbReference>
<evidence type="ECO:0000259" key="4">
    <source>
        <dbReference type="Pfam" id="PF02558"/>
    </source>
</evidence>
<dbReference type="SUPFAM" id="SSF48179">
    <property type="entry name" value="6-phosphogluconate dehydrogenase C-terminal domain-like"/>
    <property type="match status" value="1"/>
</dbReference>
<evidence type="ECO:0000256" key="2">
    <source>
        <dbReference type="ARBA" id="ARBA00022857"/>
    </source>
</evidence>
<dbReference type="InterPro" id="IPR036291">
    <property type="entry name" value="NAD(P)-bd_dom_sf"/>
</dbReference>
<dbReference type="Pfam" id="PF02558">
    <property type="entry name" value="ApbA"/>
    <property type="match status" value="1"/>
</dbReference>
<dbReference type="Gene3D" id="3.40.50.720">
    <property type="entry name" value="NAD(P)-binding Rossmann-like Domain"/>
    <property type="match status" value="1"/>
</dbReference>
<dbReference type="InterPro" id="IPR051402">
    <property type="entry name" value="KPR-Related"/>
</dbReference>
<reference evidence="6 7" key="1">
    <citation type="submission" date="2023-08" db="EMBL/GenBank/DDBJ databases">
        <title>Black Yeasts Isolated from many extreme environments.</title>
        <authorList>
            <person name="Coleine C."/>
            <person name="Stajich J.E."/>
            <person name="Selbmann L."/>
        </authorList>
    </citation>
    <scope>NUCLEOTIDE SEQUENCE [LARGE SCALE GENOMIC DNA]</scope>
    <source>
        <strain evidence="6 7">CCFEE 6328</strain>
    </source>
</reference>
<dbReference type="Proteomes" id="UP001345691">
    <property type="component" value="Unassembled WGS sequence"/>
</dbReference>
<comment type="caution">
    <text evidence="6">The sequence shown here is derived from an EMBL/GenBank/DDBJ whole genome shotgun (WGS) entry which is preliminary data.</text>
</comment>
<evidence type="ECO:0008006" key="8">
    <source>
        <dbReference type="Google" id="ProtNLM"/>
    </source>
</evidence>
<evidence type="ECO:0000313" key="7">
    <source>
        <dbReference type="Proteomes" id="UP001345691"/>
    </source>
</evidence>